<gene>
    <name evidence="4" type="primary">DNAJA3</name>
    <name evidence="4" type="ORF">SPIL2461_LOCUS13928</name>
</gene>
<dbReference type="InterPro" id="IPR036869">
    <property type="entry name" value="J_dom_sf"/>
</dbReference>
<feature type="domain" description="J" evidence="2">
    <location>
        <begin position="482"/>
        <end position="546"/>
    </location>
</feature>
<evidence type="ECO:0000256" key="1">
    <source>
        <dbReference type="SAM" id="MobiDB-lite"/>
    </source>
</evidence>
<dbReference type="PANTHER" id="PTHR44825">
    <property type="match status" value="1"/>
</dbReference>
<dbReference type="SMART" id="SM00357">
    <property type="entry name" value="CSP"/>
    <property type="match status" value="1"/>
</dbReference>
<evidence type="ECO:0000313" key="5">
    <source>
        <dbReference type="Proteomes" id="UP000649617"/>
    </source>
</evidence>
<dbReference type="GO" id="GO:0003676">
    <property type="term" value="F:nucleic acid binding"/>
    <property type="evidence" value="ECO:0007669"/>
    <property type="project" value="InterPro"/>
</dbReference>
<dbReference type="Proteomes" id="UP000649617">
    <property type="component" value="Unassembled WGS sequence"/>
</dbReference>
<feature type="compositionally biased region" description="Low complexity" evidence="1">
    <location>
        <begin position="551"/>
        <end position="566"/>
    </location>
</feature>
<feature type="compositionally biased region" description="Low complexity" evidence="1">
    <location>
        <begin position="288"/>
        <end position="299"/>
    </location>
</feature>
<protein>
    <submittedName>
        <fullName evidence="4">DNAJA3 protein</fullName>
    </submittedName>
</protein>
<dbReference type="InterPro" id="IPR001623">
    <property type="entry name" value="DnaJ_domain"/>
</dbReference>
<proteinExistence type="predicted"/>
<dbReference type="Pfam" id="PF00313">
    <property type="entry name" value="CSD"/>
    <property type="match status" value="1"/>
</dbReference>
<dbReference type="Gene3D" id="1.10.287.110">
    <property type="entry name" value="DnaJ domain"/>
    <property type="match status" value="1"/>
</dbReference>
<reference evidence="4" key="1">
    <citation type="submission" date="2021-02" db="EMBL/GenBank/DDBJ databases">
        <authorList>
            <person name="Dougan E. K."/>
            <person name="Rhodes N."/>
            <person name="Thang M."/>
            <person name="Chan C."/>
        </authorList>
    </citation>
    <scope>NUCLEOTIDE SEQUENCE</scope>
</reference>
<feature type="compositionally biased region" description="Low complexity" evidence="1">
    <location>
        <begin position="327"/>
        <end position="345"/>
    </location>
</feature>
<dbReference type="InterPro" id="IPR018253">
    <property type="entry name" value="DnaJ_domain_CS"/>
</dbReference>
<feature type="compositionally biased region" description="Gly residues" evidence="1">
    <location>
        <begin position="811"/>
        <end position="824"/>
    </location>
</feature>
<dbReference type="InterPro" id="IPR002059">
    <property type="entry name" value="CSP_DNA-bd"/>
</dbReference>
<dbReference type="InterPro" id="IPR052763">
    <property type="entry name" value="DnaJ_C4"/>
</dbReference>
<feature type="domain" description="CSD" evidence="3">
    <location>
        <begin position="733"/>
        <end position="800"/>
    </location>
</feature>
<dbReference type="AlphaFoldDB" id="A0A812TME6"/>
<evidence type="ECO:0000259" key="2">
    <source>
        <dbReference type="PROSITE" id="PS50076"/>
    </source>
</evidence>
<feature type="region of interest" description="Disordered" evidence="1">
    <location>
        <begin position="549"/>
        <end position="571"/>
    </location>
</feature>
<dbReference type="InterPro" id="IPR012340">
    <property type="entry name" value="NA-bd_OB-fold"/>
</dbReference>
<dbReference type="SUPFAM" id="SSF50249">
    <property type="entry name" value="Nucleic acid-binding proteins"/>
    <property type="match status" value="1"/>
</dbReference>
<feature type="compositionally biased region" description="Polar residues" evidence="1">
    <location>
        <begin position="218"/>
        <end position="234"/>
    </location>
</feature>
<dbReference type="PANTHER" id="PTHR44825:SF1">
    <property type="entry name" value="DNAJ HOMOLOG SUBFAMILY C MEMBER 4"/>
    <property type="match status" value="1"/>
</dbReference>
<feature type="compositionally biased region" description="Basic and acidic residues" evidence="1">
    <location>
        <begin position="315"/>
        <end position="325"/>
    </location>
</feature>
<dbReference type="SUPFAM" id="SSF46565">
    <property type="entry name" value="Chaperone J-domain"/>
    <property type="match status" value="1"/>
</dbReference>
<evidence type="ECO:0000313" key="4">
    <source>
        <dbReference type="EMBL" id="CAE7529287.1"/>
    </source>
</evidence>
<dbReference type="CDD" id="cd06257">
    <property type="entry name" value="DnaJ"/>
    <property type="match status" value="1"/>
</dbReference>
<feature type="compositionally biased region" description="Low complexity" evidence="1">
    <location>
        <begin position="357"/>
        <end position="367"/>
    </location>
</feature>
<feature type="region of interest" description="Disordered" evidence="1">
    <location>
        <begin position="201"/>
        <end position="372"/>
    </location>
</feature>
<dbReference type="PROSITE" id="PS51857">
    <property type="entry name" value="CSD_2"/>
    <property type="match status" value="1"/>
</dbReference>
<sequence>MSVTYSSRAFVLGGDGVGQSAFPRLCRDCYNASEWPQRSKQRVRGRANALLLEDPLSRGPTVELNFVEVPYWWVEADLRSCVKQQNSLGDCAVLIVDVCNPGSFDAVITRGKWALAAGLQCFTVLSFTGPCSATAQSCDRQVRRESIEWLADEMSLVKPSHFDCTLEAVGAGSLQFQLELFLKVLTLRLLWLNLEPMGSQAKASTSTSTLSSRRWTGPTLSSRDSVAGRQQRQGRSPGPPRCAHILPARYMPGIRTPPDGPPRGRTWWGSESRSTSPRRPSPSPMQWSAARRAPRNRSPLPQPASSLEQLEGFGEEVRSSDERRPARLAAAEAKRVVAAGQPYRRPQQEQERRKSLELSGTTSSGGLAQEEAPLESVINLTALADGARAREQELRGSTELDRKAFVQGQIMKQLLRRASRKAQLGPVSRTAPALSAFVRPGLLGGRVQAAQLANWKPCASASHRPWASNGVSRAFATVRNQTHYQVLGVSPSASQAEIKKAYLGEAKKCHPDLNPSKDATLKFQKLAEAYQVLGDPDKRQAYDHFLRTGQASASSSGARRAHSYSAQPPPGNVDVDPFELFRAVLEARGGPKSKVSADVTIGWVVRIQDEELGSERLMERVRLVQKEAVEAGTAAQAGDFSPAKTFVWKHKGLAAAVLLPLGVILRFPGLIGMALRVLGLVAAATLQNPAMREMFARWTWLQCRSQPHCCPIELWKGVCFGGGYWCSELLGVLRRGTLKKFFAEKGIGYIAPDDGSEDVFIHFQSLINGGESDMIPGAKLSYDLEINDRNGKTKAVRVKVESPGDPSYAWKGGGGGGGGKGGYGKAPTGRSHGTGPYGSSGYGGGGGSYDNNGAYWQQLMATLTQAMGGYQGGGSGGYGSWK</sequence>
<dbReference type="OrthoDB" id="660555at2759"/>
<dbReference type="EMBL" id="CAJNIZ010031247">
    <property type="protein sequence ID" value="CAE7529287.1"/>
    <property type="molecule type" value="Genomic_DNA"/>
</dbReference>
<dbReference type="SMART" id="SM00271">
    <property type="entry name" value="DnaJ"/>
    <property type="match status" value="1"/>
</dbReference>
<dbReference type="PRINTS" id="PR00625">
    <property type="entry name" value="JDOMAIN"/>
</dbReference>
<evidence type="ECO:0000259" key="3">
    <source>
        <dbReference type="PROSITE" id="PS51857"/>
    </source>
</evidence>
<keyword evidence="5" id="KW-1185">Reference proteome</keyword>
<accession>A0A812TME6</accession>
<comment type="caution">
    <text evidence="4">The sequence shown here is derived from an EMBL/GenBank/DDBJ whole genome shotgun (WGS) entry which is preliminary data.</text>
</comment>
<dbReference type="Gene3D" id="2.40.50.140">
    <property type="entry name" value="Nucleic acid-binding proteins"/>
    <property type="match status" value="1"/>
</dbReference>
<dbReference type="InterPro" id="IPR011129">
    <property type="entry name" value="CSD"/>
</dbReference>
<feature type="compositionally biased region" description="Basic and acidic residues" evidence="1">
    <location>
        <begin position="346"/>
        <end position="356"/>
    </location>
</feature>
<dbReference type="PROSITE" id="PS50076">
    <property type="entry name" value="DNAJ_2"/>
    <property type="match status" value="1"/>
</dbReference>
<feature type="region of interest" description="Disordered" evidence="1">
    <location>
        <begin position="807"/>
        <end position="837"/>
    </location>
</feature>
<dbReference type="PROSITE" id="PS00636">
    <property type="entry name" value="DNAJ_1"/>
    <property type="match status" value="1"/>
</dbReference>
<dbReference type="Pfam" id="PF00226">
    <property type="entry name" value="DnaJ"/>
    <property type="match status" value="1"/>
</dbReference>
<organism evidence="4 5">
    <name type="scientific">Symbiodinium pilosum</name>
    <name type="common">Dinoflagellate</name>
    <dbReference type="NCBI Taxonomy" id="2952"/>
    <lineage>
        <taxon>Eukaryota</taxon>
        <taxon>Sar</taxon>
        <taxon>Alveolata</taxon>
        <taxon>Dinophyceae</taxon>
        <taxon>Suessiales</taxon>
        <taxon>Symbiodiniaceae</taxon>
        <taxon>Symbiodinium</taxon>
    </lineage>
</organism>
<name>A0A812TME6_SYMPI</name>